<organism evidence="2 3">
    <name type="scientific">Desulfoscipio geothermicus DSM 3669</name>
    <dbReference type="NCBI Taxonomy" id="1121426"/>
    <lineage>
        <taxon>Bacteria</taxon>
        <taxon>Bacillati</taxon>
        <taxon>Bacillota</taxon>
        <taxon>Clostridia</taxon>
        <taxon>Eubacteriales</taxon>
        <taxon>Desulfallaceae</taxon>
        <taxon>Desulfoscipio</taxon>
    </lineage>
</organism>
<proteinExistence type="predicted"/>
<protein>
    <submittedName>
        <fullName evidence="2">Pilus assembly protein Flp/PilA</fullName>
    </submittedName>
</protein>
<evidence type="ECO:0000313" key="2">
    <source>
        <dbReference type="EMBL" id="SFQ99149.1"/>
    </source>
</evidence>
<evidence type="ECO:0000256" key="1">
    <source>
        <dbReference type="SAM" id="Phobius"/>
    </source>
</evidence>
<feature type="transmembrane region" description="Helical" evidence="1">
    <location>
        <begin position="20"/>
        <end position="40"/>
    </location>
</feature>
<accession>A0A1I6D111</accession>
<sequence>MPIDSLLTLLKNVVIDETGQGIVECVLILSLIAVMCITALQSLAPKIIILVDKTAAEFQ</sequence>
<keyword evidence="3" id="KW-1185">Reference proteome</keyword>
<evidence type="ECO:0000313" key="3">
    <source>
        <dbReference type="Proteomes" id="UP000199584"/>
    </source>
</evidence>
<dbReference type="RefSeq" id="WP_092482048.1">
    <property type="nucleotide sequence ID" value="NZ_FOYM01000004.1"/>
</dbReference>
<dbReference type="OrthoDB" id="290056at2"/>
<keyword evidence="1" id="KW-1133">Transmembrane helix</keyword>
<gene>
    <name evidence="2" type="ORF">SAMN05660706_10435</name>
</gene>
<reference evidence="3" key="1">
    <citation type="submission" date="2016-10" db="EMBL/GenBank/DDBJ databases">
        <authorList>
            <person name="Varghese N."/>
            <person name="Submissions S."/>
        </authorList>
    </citation>
    <scope>NUCLEOTIDE SEQUENCE [LARGE SCALE GENOMIC DNA]</scope>
    <source>
        <strain evidence="3">DSM 3669</strain>
    </source>
</reference>
<dbReference type="AlphaFoldDB" id="A0A1I6D111"/>
<dbReference type="Proteomes" id="UP000199584">
    <property type="component" value="Unassembled WGS sequence"/>
</dbReference>
<name>A0A1I6D111_9FIRM</name>
<dbReference type="EMBL" id="FOYM01000004">
    <property type="protein sequence ID" value="SFQ99149.1"/>
    <property type="molecule type" value="Genomic_DNA"/>
</dbReference>
<dbReference type="STRING" id="39060.SAMN05660706_10435"/>
<keyword evidence="1" id="KW-0472">Membrane</keyword>
<keyword evidence="1" id="KW-0812">Transmembrane</keyword>